<keyword evidence="2" id="KW-1185">Reference proteome</keyword>
<reference evidence="2" key="1">
    <citation type="submission" date="2018-05" db="EMBL/GenBank/DDBJ databases">
        <title>Pseudarcicella sp. HME7025 Genome sequencing and assembly.</title>
        <authorList>
            <person name="Kim H."/>
            <person name="Kang H."/>
            <person name="Joh K."/>
        </authorList>
    </citation>
    <scope>NUCLEOTIDE SEQUENCE [LARGE SCALE GENOMIC DNA]</scope>
    <source>
        <strain evidence="2">HME7025</strain>
    </source>
</reference>
<dbReference type="Proteomes" id="UP000245468">
    <property type="component" value="Chromosome"/>
</dbReference>
<dbReference type="InterPro" id="IPR015946">
    <property type="entry name" value="KH_dom-like_a/b"/>
</dbReference>
<organism evidence="1 2">
    <name type="scientific">Aquirufa nivalisilvae</name>
    <dbReference type="NCBI Taxonomy" id="2516557"/>
    <lineage>
        <taxon>Bacteria</taxon>
        <taxon>Pseudomonadati</taxon>
        <taxon>Bacteroidota</taxon>
        <taxon>Cytophagia</taxon>
        <taxon>Cytophagales</taxon>
        <taxon>Flectobacillaceae</taxon>
        <taxon>Aquirufa</taxon>
    </lineage>
</organism>
<dbReference type="Pfam" id="PF02566">
    <property type="entry name" value="OsmC"/>
    <property type="match status" value="1"/>
</dbReference>
<dbReference type="InterPro" id="IPR003718">
    <property type="entry name" value="OsmC/Ohr_fam"/>
</dbReference>
<dbReference type="RefSeq" id="WP_109324639.1">
    <property type="nucleotide sequence ID" value="NZ_CP029346.1"/>
</dbReference>
<dbReference type="InterPro" id="IPR036102">
    <property type="entry name" value="OsmC/Ohrsf"/>
</dbReference>
<dbReference type="AlphaFoldDB" id="A0A2S2DY96"/>
<sequence>MGKITSHLRNTLYQVEIQSESGNQIVADEPIELGGGNLGFSPDELVRAALAACTSATLRMYADRKGWDLQDVNLELDFIWDKELSKTTIHRNIHLSGNLDEAQKERLLNIANMCPIHKVYSNPIEIISSLK</sequence>
<dbReference type="KEGG" id="psez:HME7025_02551"/>
<dbReference type="PANTHER" id="PTHR39624:SF2">
    <property type="entry name" value="OSMC-LIKE PROTEIN"/>
    <property type="match status" value="1"/>
</dbReference>
<dbReference type="PANTHER" id="PTHR39624">
    <property type="entry name" value="PROTEIN INVOLVED IN RIMO-MEDIATED BETA-METHYLTHIOLATION OF RIBOSOMAL PROTEIN S12 YCAO"/>
    <property type="match status" value="1"/>
</dbReference>
<proteinExistence type="predicted"/>
<protein>
    <recommendedName>
        <fullName evidence="3">OsmC family peroxiredoxin</fullName>
    </recommendedName>
</protein>
<evidence type="ECO:0000313" key="1">
    <source>
        <dbReference type="EMBL" id="AWL10391.1"/>
    </source>
</evidence>
<dbReference type="EMBL" id="CP029346">
    <property type="protein sequence ID" value="AWL10391.1"/>
    <property type="molecule type" value="Genomic_DNA"/>
</dbReference>
<evidence type="ECO:0000313" key="2">
    <source>
        <dbReference type="Proteomes" id="UP000245468"/>
    </source>
</evidence>
<accession>A0A2S2DY96</accession>
<evidence type="ECO:0008006" key="3">
    <source>
        <dbReference type="Google" id="ProtNLM"/>
    </source>
</evidence>
<dbReference type="Gene3D" id="3.30.300.20">
    <property type="match status" value="1"/>
</dbReference>
<gene>
    <name evidence="1" type="ORF">HME7025_02551</name>
</gene>
<dbReference type="OrthoDB" id="9791538at2"/>
<name>A0A2S2DY96_9BACT</name>
<dbReference type="SUPFAM" id="SSF82784">
    <property type="entry name" value="OsmC-like"/>
    <property type="match status" value="1"/>
</dbReference>